<reference evidence="5" key="1">
    <citation type="journal article" date="2010" name="Nature">
        <title>The Amphimedon queenslandica genome and the evolution of animal complexity.</title>
        <authorList>
            <person name="Srivastava M."/>
            <person name="Simakov O."/>
            <person name="Chapman J."/>
            <person name="Fahey B."/>
            <person name="Gauthier M.E."/>
            <person name="Mitros T."/>
            <person name="Richards G.S."/>
            <person name="Conaco C."/>
            <person name="Dacre M."/>
            <person name="Hellsten U."/>
            <person name="Larroux C."/>
            <person name="Putnam N.H."/>
            <person name="Stanke M."/>
            <person name="Adamska M."/>
            <person name="Darling A."/>
            <person name="Degnan S.M."/>
            <person name="Oakley T.H."/>
            <person name="Plachetzki D.C."/>
            <person name="Zhai Y."/>
            <person name="Adamski M."/>
            <person name="Calcino A."/>
            <person name="Cummins S.F."/>
            <person name="Goodstein D.M."/>
            <person name="Harris C."/>
            <person name="Jackson D.J."/>
            <person name="Leys S.P."/>
            <person name="Shu S."/>
            <person name="Woodcroft B.J."/>
            <person name="Vervoort M."/>
            <person name="Kosik K.S."/>
            <person name="Manning G."/>
            <person name="Degnan B.M."/>
            <person name="Rokhsar D.S."/>
        </authorList>
    </citation>
    <scope>NUCLEOTIDE SEQUENCE [LARGE SCALE GENOMIC DNA]</scope>
</reference>
<dbReference type="InterPro" id="IPR013919">
    <property type="entry name" value="Pex16"/>
</dbReference>
<dbReference type="PANTHER" id="PTHR13299:SF0">
    <property type="entry name" value="PEROXISOMAL MEMBRANE PROTEIN PEX16"/>
    <property type="match status" value="1"/>
</dbReference>
<protein>
    <recommendedName>
        <fullName evidence="2 3">Peroxisomal membrane protein PEX16</fullName>
    </recommendedName>
</protein>
<reference evidence="4" key="2">
    <citation type="submission" date="2017-05" db="UniProtKB">
        <authorList>
            <consortium name="EnsemblMetazoa"/>
        </authorList>
    </citation>
    <scope>IDENTIFICATION</scope>
</reference>
<evidence type="ECO:0000256" key="2">
    <source>
        <dbReference type="ARBA" id="ARBA00018577"/>
    </source>
</evidence>
<gene>
    <name evidence="4" type="primary">105315974</name>
</gene>
<dbReference type="eggNOG" id="KOG4546">
    <property type="taxonomic scope" value="Eukaryota"/>
</dbReference>
<evidence type="ECO:0000256" key="1">
    <source>
        <dbReference type="ARBA" id="ARBA00009505"/>
    </source>
</evidence>
<dbReference type="PANTHER" id="PTHR13299">
    <property type="entry name" value="PEROXISOMAL MEMBRANE PROTEIN PEX16"/>
    <property type="match status" value="1"/>
</dbReference>
<dbReference type="Pfam" id="PF08610">
    <property type="entry name" value="Pex16"/>
    <property type="match status" value="1"/>
</dbReference>
<dbReference type="KEGG" id="aqu:105315974"/>
<evidence type="ECO:0000256" key="3">
    <source>
        <dbReference type="RuleBase" id="RU365003"/>
    </source>
</evidence>
<accession>A0A1X7SPR6</accession>
<dbReference type="Proteomes" id="UP000007879">
    <property type="component" value="Unassembled WGS sequence"/>
</dbReference>
<keyword evidence="3" id="KW-0576">Peroxisome</keyword>
<organism evidence="4">
    <name type="scientific">Amphimedon queenslandica</name>
    <name type="common">Sponge</name>
    <dbReference type="NCBI Taxonomy" id="400682"/>
    <lineage>
        <taxon>Eukaryota</taxon>
        <taxon>Metazoa</taxon>
        <taxon>Porifera</taxon>
        <taxon>Demospongiae</taxon>
        <taxon>Heteroscleromorpha</taxon>
        <taxon>Haplosclerida</taxon>
        <taxon>Niphatidae</taxon>
        <taxon>Amphimedon</taxon>
    </lineage>
</organism>
<evidence type="ECO:0000313" key="5">
    <source>
        <dbReference type="Proteomes" id="UP000007879"/>
    </source>
</evidence>
<dbReference type="EnsemblMetazoa" id="XM_011410757.2">
    <property type="protein sequence ID" value="XP_011409059.1"/>
    <property type="gene ID" value="LOC105315974"/>
</dbReference>
<dbReference type="OrthoDB" id="2021143at2759"/>
<evidence type="ECO:0000313" key="4">
    <source>
        <dbReference type="EnsemblMetazoa" id="Aqu2.1.04090_001"/>
    </source>
</evidence>
<comment type="similarity">
    <text evidence="1 3">Belongs to the peroxin-16 family.</text>
</comment>
<dbReference type="AlphaFoldDB" id="A0A1X7SPR6"/>
<sequence length="103" mass="12266">MVLFQESSWKPWLVSLAMDVISLHLHGGLVHFKTSEPSEMLRRRLVLLLYLLRSPFYEKHTKALLFAFLQYIASHVPLTSWIIKPLVEYLPVWKDIYSYNWMS</sequence>
<keyword evidence="5" id="KW-1185">Reference proteome</keyword>
<name>A0A1X7SPR6_AMPQE</name>
<dbReference type="GO" id="GO:0005778">
    <property type="term" value="C:peroxisomal membrane"/>
    <property type="evidence" value="ECO:0007669"/>
    <property type="project" value="UniProtKB-SubCell"/>
</dbReference>
<dbReference type="GO" id="GO:0007031">
    <property type="term" value="P:peroxisome organization"/>
    <property type="evidence" value="ECO:0007669"/>
    <property type="project" value="UniProtKB-KW"/>
</dbReference>
<dbReference type="InParanoid" id="A0A1X7SPR6"/>
<keyword evidence="3" id="KW-0962">Peroxisome biogenesis</keyword>
<proteinExistence type="inferred from homology"/>
<comment type="subcellular location">
    <subcellularLocation>
        <location evidence="3">Peroxisome membrane</location>
    </subcellularLocation>
</comment>
<dbReference type="STRING" id="400682.A0A1X7SPR6"/>
<dbReference type="EnsemblMetazoa" id="Aqu2.1.04090_001">
    <property type="protein sequence ID" value="Aqu2.1.04090_001"/>
    <property type="gene ID" value="Aqu2.1.04090"/>
</dbReference>